<dbReference type="CDD" id="cd13394">
    <property type="entry name" value="Syo1_like"/>
    <property type="match status" value="1"/>
</dbReference>
<dbReference type="InterPro" id="IPR057990">
    <property type="entry name" value="TPR_SYO1"/>
</dbReference>
<name>A0A0A1TDU9_9HYPO</name>
<reference evidence="4 5" key="1">
    <citation type="journal article" date="2015" name="Genome Announc.">
        <title>Draft Genome Sequence and Gene Annotation of the Entomopathogenic Fungus Verticillium hemipterigenum.</title>
        <authorList>
            <person name="Horn F."/>
            <person name="Habel A."/>
            <person name="Scharf D.H."/>
            <person name="Dworschak J."/>
            <person name="Brakhage A.A."/>
            <person name="Guthke R."/>
            <person name="Hertweck C."/>
            <person name="Linde J."/>
        </authorList>
    </citation>
    <scope>NUCLEOTIDE SEQUENCE [LARGE SCALE GENOMIC DNA]</scope>
</reference>
<dbReference type="Gene3D" id="1.25.10.10">
    <property type="entry name" value="Leucine-rich Repeat Variant"/>
    <property type="match status" value="1"/>
</dbReference>
<organism evidence="4 5">
    <name type="scientific">[Torrubiella] hemipterigena</name>
    <dbReference type="NCBI Taxonomy" id="1531966"/>
    <lineage>
        <taxon>Eukaryota</taxon>
        <taxon>Fungi</taxon>
        <taxon>Dikarya</taxon>
        <taxon>Ascomycota</taxon>
        <taxon>Pezizomycotina</taxon>
        <taxon>Sordariomycetes</taxon>
        <taxon>Hypocreomycetidae</taxon>
        <taxon>Hypocreales</taxon>
        <taxon>Clavicipitaceae</taxon>
        <taxon>Clavicipitaceae incertae sedis</taxon>
        <taxon>'Torrubiella' clade</taxon>
    </lineage>
</organism>
<dbReference type="InterPro" id="IPR052616">
    <property type="entry name" value="SYO1-like"/>
</dbReference>
<protein>
    <recommendedName>
        <fullName evidence="3">SYO1-like TPR repeats domain-containing protein</fullName>
    </recommendedName>
</protein>
<dbReference type="Proteomes" id="UP000039046">
    <property type="component" value="Unassembled WGS sequence"/>
</dbReference>
<accession>A0A0A1TDU9</accession>
<dbReference type="OrthoDB" id="288703at2759"/>
<dbReference type="GO" id="GO:0051082">
    <property type="term" value="F:unfolded protein binding"/>
    <property type="evidence" value="ECO:0007669"/>
    <property type="project" value="TreeGrafter"/>
</dbReference>
<feature type="region of interest" description="Disordered" evidence="2">
    <location>
        <begin position="1"/>
        <end position="26"/>
    </location>
</feature>
<evidence type="ECO:0000313" key="5">
    <source>
        <dbReference type="Proteomes" id="UP000039046"/>
    </source>
</evidence>
<feature type="compositionally biased region" description="Acidic residues" evidence="2">
    <location>
        <begin position="352"/>
        <end position="388"/>
    </location>
</feature>
<proteinExistence type="inferred from homology"/>
<dbReference type="EMBL" id="CDHN01000002">
    <property type="protein sequence ID" value="CEJ84823.1"/>
    <property type="molecule type" value="Genomic_DNA"/>
</dbReference>
<dbReference type="PANTHER" id="PTHR13347:SF1">
    <property type="entry name" value="HEAT REPEAT-CONTAINING PROTEIN 3"/>
    <property type="match status" value="1"/>
</dbReference>
<dbReference type="InterPro" id="IPR016024">
    <property type="entry name" value="ARM-type_fold"/>
</dbReference>
<evidence type="ECO:0000256" key="1">
    <source>
        <dbReference type="ARBA" id="ARBA00049983"/>
    </source>
</evidence>
<dbReference type="STRING" id="1531966.A0A0A1TDU9"/>
<dbReference type="HOGENOM" id="CLU_028608_0_0_1"/>
<evidence type="ECO:0000313" key="4">
    <source>
        <dbReference type="EMBL" id="CEJ84823.1"/>
    </source>
</evidence>
<dbReference type="GO" id="GO:0042273">
    <property type="term" value="P:ribosomal large subunit biogenesis"/>
    <property type="evidence" value="ECO:0007669"/>
    <property type="project" value="TreeGrafter"/>
</dbReference>
<dbReference type="AlphaFoldDB" id="A0A0A1TDU9"/>
<evidence type="ECO:0000259" key="3">
    <source>
        <dbReference type="Pfam" id="PF25567"/>
    </source>
</evidence>
<dbReference type="PANTHER" id="PTHR13347">
    <property type="entry name" value="HEAT REPEAT-CONTAINING PROTEIN 3"/>
    <property type="match status" value="1"/>
</dbReference>
<feature type="compositionally biased region" description="Basic and acidic residues" evidence="2">
    <location>
        <begin position="12"/>
        <end position="26"/>
    </location>
</feature>
<evidence type="ECO:0000256" key="2">
    <source>
        <dbReference type="SAM" id="MobiDB-lite"/>
    </source>
</evidence>
<comment type="similarity">
    <text evidence="1">Belongs to the nuclear import and ribosome assembly adapter family.</text>
</comment>
<dbReference type="InterPro" id="IPR011989">
    <property type="entry name" value="ARM-like"/>
</dbReference>
<dbReference type="SUPFAM" id="SSF48371">
    <property type="entry name" value="ARM repeat"/>
    <property type="match status" value="1"/>
</dbReference>
<gene>
    <name evidence="4" type="ORF">VHEMI03588</name>
</gene>
<feature type="domain" description="SYO1-like TPR repeats" evidence="3">
    <location>
        <begin position="429"/>
        <end position="668"/>
    </location>
</feature>
<feature type="region of interest" description="Disordered" evidence="2">
    <location>
        <begin position="332"/>
        <end position="388"/>
    </location>
</feature>
<dbReference type="Pfam" id="PF25567">
    <property type="entry name" value="TPR_SYO1"/>
    <property type="match status" value="1"/>
</dbReference>
<keyword evidence="5" id="KW-1185">Reference proteome</keyword>
<dbReference type="GO" id="GO:0006606">
    <property type="term" value="P:protein import into nucleus"/>
    <property type="evidence" value="ECO:0007669"/>
    <property type="project" value="TreeGrafter"/>
</dbReference>
<sequence length="672" mass="72521">MGKSRRNRSGAARRDPIAKEVKPPSDPELAALREAKILPVIQDLKSADPKSRSAAASAVSNIIQDTRCRKLLLREQIVHTVMTQTITDDSIESRAAGWGILRVLAQEEETDFCVHLYRSDITTAIEFAAKFITEKLQQKAMLFSNSTKAERGVCWSIASSLVSLLTALAEAGDDILVAISSNTTITRMLALIVSYKSPIENEEGVDALKTDALACFMILCEDNEKLAESIAKASDDPFVTSIMSLKDEVNSDGILACAVLHNIFASLAGSRKGAESDDGDDAVLIPTLTKAIATFNPENVISEGSGWSNPVEYQQLALETIAAIGTSLTTTMTGGASAKPARPAQNGSGPEGAEDDENMDDANDDEELAEDGEDDAEEDEDEDDEMDQEAMEADMDMVTGGDDDDNISDLPVLQALIDTTLPELIRIASSQPSNDEAIAIQGHALSALNNIAWSLSLVDFSDDHNTGIQKAWSPAAHSIWERVVSPILASDTADLTLATQVTSIAWAVARAMQSKTPLKTGEQQKFISLYQATKGSANHPAEDEDPFQSLGVKCIGVLGQLALDPCSEDLNREIGTFLITLVVALPNTPAADAVEAFNQLFDIYGNEEASYDKSVFWGNNFIGHLESSIAKARSMAKSVDKRTQSELRLRADEAVMNLTRFLAYKKKNKPTN</sequence>